<proteinExistence type="predicted"/>
<dbReference type="Gene3D" id="3.40.50.720">
    <property type="entry name" value="NAD(P)-binding Rossmann-like Domain"/>
    <property type="match status" value="1"/>
</dbReference>
<gene>
    <name evidence="2" type="ORF">LTR84_004927</name>
</gene>
<protein>
    <recommendedName>
        <fullName evidence="1">Enoyl reductase (ER) domain-containing protein</fullName>
    </recommendedName>
</protein>
<dbReference type="InterPro" id="IPR052711">
    <property type="entry name" value="Zinc_ADH-like"/>
</dbReference>
<dbReference type="AlphaFoldDB" id="A0AAV9NQV4"/>
<dbReference type="SUPFAM" id="SSF50129">
    <property type="entry name" value="GroES-like"/>
    <property type="match status" value="1"/>
</dbReference>
<dbReference type="InterPro" id="IPR020843">
    <property type="entry name" value="ER"/>
</dbReference>
<dbReference type="InterPro" id="IPR011032">
    <property type="entry name" value="GroES-like_sf"/>
</dbReference>
<dbReference type="SUPFAM" id="SSF51735">
    <property type="entry name" value="NAD(P)-binding Rossmann-fold domains"/>
    <property type="match status" value="1"/>
</dbReference>
<dbReference type="Pfam" id="PF08240">
    <property type="entry name" value="ADH_N"/>
    <property type="match status" value="1"/>
</dbReference>
<dbReference type="Pfam" id="PF00107">
    <property type="entry name" value="ADH_zinc_N"/>
    <property type="match status" value="1"/>
</dbReference>
<feature type="domain" description="Enoyl reductase (ER)" evidence="1">
    <location>
        <begin position="22"/>
        <end position="354"/>
    </location>
</feature>
<dbReference type="InterPro" id="IPR036291">
    <property type="entry name" value="NAD(P)-bd_dom_sf"/>
</dbReference>
<dbReference type="PANTHER" id="PTHR45033">
    <property type="match status" value="1"/>
</dbReference>
<dbReference type="Proteomes" id="UP001358417">
    <property type="component" value="Unassembled WGS sequence"/>
</dbReference>
<dbReference type="GO" id="GO:0016491">
    <property type="term" value="F:oxidoreductase activity"/>
    <property type="evidence" value="ECO:0007669"/>
    <property type="project" value="InterPro"/>
</dbReference>
<comment type="caution">
    <text evidence="2">The sequence shown here is derived from an EMBL/GenBank/DDBJ whole genome shotgun (WGS) entry which is preliminary data.</text>
</comment>
<reference evidence="2 3" key="1">
    <citation type="submission" date="2023-08" db="EMBL/GenBank/DDBJ databases">
        <title>Black Yeasts Isolated from many extreme environments.</title>
        <authorList>
            <person name="Coleine C."/>
            <person name="Stajich J.E."/>
            <person name="Selbmann L."/>
        </authorList>
    </citation>
    <scope>NUCLEOTIDE SEQUENCE [LARGE SCALE GENOMIC DNA]</scope>
    <source>
        <strain evidence="2 3">CCFEE 5792</strain>
    </source>
</reference>
<accession>A0AAV9NQV4</accession>
<dbReference type="InterPro" id="IPR013149">
    <property type="entry name" value="ADH-like_C"/>
</dbReference>
<keyword evidence="3" id="KW-1185">Reference proteome</keyword>
<organism evidence="2 3">
    <name type="scientific">Exophiala bonariae</name>
    <dbReference type="NCBI Taxonomy" id="1690606"/>
    <lineage>
        <taxon>Eukaryota</taxon>
        <taxon>Fungi</taxon>
        <taxon>Dikarya</taxon>
        <taxon>Ascomycota</taxon>
        <taxon>Pezizomycotina</taxon>
        <taxon>Eurotiomycetes</taxon>
        <taxon>Chaetothyriomycetidae</taxon>
        <taxon>Chaetothyriales</taxon>
        <taxon>Herpotrichiellaceae</taxon>
        <taxon>Exophiala</taxon>
    </lineage>
</organism>
<dbReference type="GeneID" id="89973105"/>
<dbReference type="InterPro" id="IPR013154">
    <property type="entry name" value="ADH-like_N"/>
</dbReference>
<dbReference type="CDD" id="cd08276">
    <property type="entry name" value="MDR7"/>
    <property type="match status" value="1"/>
</dbReference>
<dbReference type="RefSeq" id="XP_064711124.1">
    <property type="nucleotide sequence ID" value="XM_064848500.1"/>
</dbReference>
<evidence type="ECO:0000313" key="2">
    <source>
        <dbReference type="EMBL" id="KAK5062852.1"/>
    </source>
</evidence>
<dbReference type="Gene3D" id="3.90.180.10">
    <property type="entry name" value="Medium-chain alcohol dehydrogenases, catalytic domain"/>
    <property type="match status" value="1"/>
</dbReference>
<dbReference type="PANTHER" id="PTHR45033:SF2">
    <property type="entry name" value="ZINC-TYPE ALCOHOL DEHYDROGENASE-LIKE PROTEIN C1773.06C"/>
    <property type="match status" value="1"/>
</dbReference>
<name>A0AAV9NQV4_9EURO</name>
<dbReference type="EMBL" id="JAVRRD010000002">
    <property type="protein sequence ID" value="KAK5062852.1"/>
    <property type="molecule type" value="Genomic_DNA"/>
</dbReference>
<evidence type="ECO:0000313" key="3">
    <source>
        <dbReference type="Proteomes" id="UP001358417"/>
    </source>
</evidence>
<evidence type="ECO:0000259" key="1">
    <source>
        <dbReference type="SMART" id="SM00829"/>
    </source>
</evidence>
<dbReference type="SMART" id="SM00829">
    <property type="entry name" value="PKS_ER"/>
    <property type="match status" value="1"/>
</dbReference>
<sequence>MAGENTSLPATTRQWTMDKSRGTWLDALELENAAPVPSLRDTDCLVRMEAASLNYRDVAMLQGNYPYPFNAGLVPGSDGAGVVIAVGGHVTNLKVGDRVCTLFHQGWESGLLTADIRATTLGNYFDGVLREFAVFPEHGLVPVPRNLSSLQAAALPCAAVTAWNALFGLESRVLQRGQTILVQGTGGVSLFAAQFAQGLGATVIATTSSEDKAEKLRKMGVQHVINYTDTPDWGVVARKLSPGGQGVDHIVEVGGNSTIQQSFRAIKIEGVISMIGFLGGKDAATSANFIDCLTTLCILRGVNVGSKEQFLAMNEFMALKEIVPVLDERVFGMDELKDAYRFLWDRKQWGKVVVKIS</sequence>